<gene>
    <name evidence="3" type="ORF">GCM10010917_09450</name>
</gene>
<dbReference type="NCBIfam" id="NF037970">
    <property type="entry name" value="vanZ_1"/>
    <property type="match status" value="1"/>
</dbReference>
<organism evidence="3 4">
    <name type="scientific">Paenibacillus physcomitrellae</name>
    <dbReference type="NCBI Taxonomy" id="1619311"/>
    <lineage>
        <taxon>Bacteria</taxon>
        <taxon>Bacillati</taxon>
        <taxon>Bacillota</taxon>
        <taxon>Bacilli</taxon>
        <taxon>Bacillales</taxon>
        <taxon>Paenibacillaceae</taxon>
        <taxon>Paenibacillus</taxon>
    </lineage>
</organism>
<keyword evidence="4" id="KW-1185">Reference proteome</keyword>
<keyword evidence="1" id="KW-0812">Transmembrane</keyword>
<reference evidence="4" key="1">
    <citation type="journal article" date="2019" name="Int. J. Syst. Evol. Microbiol.">
        <title>The Global Catalogue of Microorganisms (GCM) 10K type strain sequencing project: providing services to taxonomists for standard genome sequencing and annotation.</title>
        <authorList>
            <consortium name="The Broad Institute Genomics Platform"/>
            <consortium name="The Broad Institute Genome Sequencing Center for Infectious Disease"/>
            <person name="Wu L."/>
            <person name="Ma J."/>
        </authorList>
    </citation>
    <scope>NUCLEOTIDE SEQUENCE [LARGE SCALE GENOMIC DNA]</scope>
    <source>
        <strain evidence="4">CGMCC 1.15044</strain>
    </source>
</reference>
<proteinExistence type="predicted"/>
<evidence type="ECO:0000256" key="1">
    <source>
        <dbReference type="SAM" id="Phobius"/>
    </source>
</evidence>
<dbReference type="Pfam" id="PF04892">
    <property type="entry name" value="VanZ"/>
    <property type="match status" value="1"/>
</dbReference>
<evidence type="ECO:0000313" key="4">
    <source>
        <dbReference type="Proteomes" id="UP000609323"/>
    </source>
</evidence>
<sequence length="174" mass="18889">MSKPARMLWLPAAVMLLIFLFSSQSYEQQTIKKPLADWLGSGSINRHLSGLTIHYGSQTVDGKTAGSAAVAEFLLRKCAHLLEYSILGFCLIWAIQAFLKPGLPKAAAAAIFTSAGYAALDEFHQIFVKDRGPHPEDVLLDTTGALIGLLCYIGWKKRKAGRLKGGSGGDRRTL</sequence>
<keyword evidence="1" id="KW-0472">Membrane</keyword>
<dbReference type="InterPro" id="IPR016747">
    <property type="entry name" value="Phosphotransbutyrylase"/>
</dbReference>
<keyword evidence="1" id="KW-1133">Transmembrane helix</keyword>
<accession>A0ABQ1FSN2</accession>
<dbReference type="EMBL" id="BMHF01000002">
    <property type="protein sequence ID" value="GGA26725.1"/>
    <property type="molecule type" value="Genomic_DNA"/>
</dbReference>
<dbReference type="PIRSF" id="PIRSF019083">
    <property type="entry name" value="UCP019083_VanZ"/>
    <property type="match status" value="1"/>
</dbReference>
<evidence type="ECO:0000259" key="2">
    <source>
        <dbReference type="Pfam" id="PF04892"/>
    </source>
</evidence>
<name>A0ABQ1FSN2_9BACL</name>
<feature type="transmembrane region" description="Helical" evidence="1">
    <location>
        <begin position="81"/>
        <end position="99"/>
    </location>
</feature>
<dbReference type="InterPro" id="IPR006976">
    <property type="entry name" value="VanZ-like"/>
</dbReference>
<feature type="transmembrane region" description="Helical" evidence="1">
    <location>
        <begin position="138"/>
        <end position="155"/>
    </location>
</feature>
<comment type="caution">
    <text evidence="3">The sequence shown here is derived from an EMBL/GenBank/DDBJ whole genome shotgun (WGS) entry which is preliminary data.</text>
</comment>
<feature type="domain" description="VanZ-like" evidence="2">
    <location>
        <begin position="12"/>
        <end position="153"/>
    </location>
</feature>
<dbReference type="Proteomes" id="UP000609323">
    <property type="component" value="Unassembled WGS sequence"/>
</dbReference>
<protein>
    <submittedName>
        <fullName evidence="3">Membrane protein</fullName>
    </submittedName>
</protein>
<dbReference type="RefSeq" id="WP_157739620.1">
    <property type="nucleotide sequence ID" value="NZ_BMHF01000002.1"/>
</dbReference>
<evidence type="ECO:0000313" key="3">
    <source>
        <dbReference type="EMBL" id="GGA26725.1"/>
    </source>
</evidence>